<keyword evidence="2" id="KW-0472">Membrane</keyword>
<keyword evidence="2" id="KW-1133">Transmembrane helix</keyword>
<dbReference type="EMBL" id="QUAC01000116">
    <property type="protein sequence ID" value="REK89611.1"/>
    <property type="molecule type" value="Genomic_DNA"/>
</dbReference>
<name>A0A371Q4K9_STRIH</name>
<proteinExistence type="predicted"/>
<gene>
    <name evidence="3" type="ORF">DY245_14840</name>
</gene>
<keyword evidence="4" id="KW-1185">Reference proteome</keyword>
<evidence type="ECO:0000256" key="1">
    <source>
        <dbReference type="SAM" id="MobiDB-lite"/>
    </source>
</evidence>
<accession>A0A371Q4K9</accession>
<evidence type="ECO:0000313" key="3">
    <source>
        <dbReference type="EMBL" id="REK89611.1"/>
    </source>
</evidence>
<dbReference type="AlphaFoldDB" id="A0A371Q4K9"/>
<protein>
    <submittedName>
        <fullName evidence="3">Uncharacterized protein</fullName>
    </submittedName>
</protein>
<sequence length="85" mass="8984">MMFVHGSQTVLGRPVPVGVSLSADLGHILLTAGLVLLFVLLGRRLKERAPARAPNGIRPFRAGAQTGISSGQEEKAEQRRSGQPG</sequence>
<feature type="compositionally biased region" description="Basic and acidic residues" evidence="1">
    <location>
        <begin position="72"/>
        <end position="85"/>
    </location>
</feature>
<reference evidence="3 4" key="1">
    <citation type="submission" date="2018-08" db="EMBL/GenBank/DDBJ databases">
        <title>Streptomyces NEAU-D10 sp. nov., a novel Actinomycete isolated from soil.</title>
        <authorList>
            <person name="Jin L."/>
        </authorList>
    </citation>
    <scope>NUCLEOTIDE SEQUENCE [LARGE SCALE GENOMIC DNA]</scope>
    <source>
        <strain evidence="3 4">NEAU-D10</strain>
    </source>
</reference>
<comment type="caution">
    <text evidence="3">The sequence shown here is derived from an EMBL/GenBank/DDBJ whole genome shotgun (WGS) entry which is preliminary data.</text>
</comment>
<evidence type="ECO:0000313" key="4">
    <source>
        <dbReference type="Proteomes" id="UP000262477"/>
    </source>
</evidence>
<feature type="region of interest" description="Disordered" evidence="1">
    <location>
        <begin position="52"/>
        <end position="85"/>
    </location>
</feature>
<organism evidence="3 4">
    <name type="scientific">Streptomyces inhibens</name>
    <dbReference type="NCBI Taxonomy" id="2293571"/>
    <lineage>
        <taxon>Bacteria</taxon>
        <taxon>Bacillati</taxon>
        <taxon>Actinomycetota</taxon>
        <taxon>Actinomycetes</taxon>
        <taxon>Kitasatosporales</taxon>
        <taxon>Streptomycetaceae</taxon>
        <taxon>Streptomyces</taxon>
    </lineage>
</organism>
<dbReference type="Proteomes" id="UP000262477">
    <property type="component" value="Unassembled WGS sequence"/>
</dbReference>
<evidence type="ECO:0000256" key="2">
    <source>
        <dbReference type="SAM" id="Phobius"/>
    </source>
</evidence>
<keyword evidence="2" id="KW-0812">Transmembrane</keyword>
<feature type="transmembrane region" description="Helical" evidence="2">
    <location>
        <begin position="25"/>
        <end position="42"/>
    </location>
</feature>